<comment type="caution">
    <text evidence="1">The sequence shown here is derived from an EMBL/GenBank/DDBJ whole genome shotgun (WGS) entry which is preliminary data.</text>
</comment>
<dbReference type="Proteomes" id="UP000528918">
    <property type="component" value="Unassembled WGS sequence"/>
</dbReference>
<keyword evidence="2" id="KW-1185">Reference proteome</keyword>
<gene>
    <name evidence="1" type="ORF">HZS79_12130</name>
</gene>
<protein>
    <submittedName>
        <fullName evidence="1">Uncharacterized protein</fullName>
    </submittedName>
</protein>
<proteinExistence type="predicted"/>
<evidence type="ECO:0000313" key="1">
    <source>
        <dbReference type="EMBL" id="NYS45691.1"/>
    </source>
</evidence>
<evidence type="ECO:0000313" key="2">
    <source>
        <dbReference type="Proteomes" id="UP000528918"/>
    </source>
</evidence>
<dbReference type="RefSeq" id="WP_179928012.1">
    <property type="nucleotide sequence ID" value="NZ_JACCDD010000006.1"/>
</dbReference>
<organism evidence="1 2">
    <name type="scientific">Vreelandella zhaodongensis</name>
    <name type="common">Halomonas zhaodongensis</name>
    <dbReference type="NCBI Taxonomy" id="1176240"/>
    <lineage>
        <taxon>Bacteria</taxon>
        <taxon>Pseudomonadati</taxon>
        <taxon>Pseudomonadota</taxon>
        <taxon>Gammaproteobacteria</taxon>
        <taxon>Oceanospirillales</taxon>
        <taxon>Halomonadaceae</taxon>
        <taxon>Vreelandella</taxon>
    </lineage>
</organism>
<name>A0ABX2SUX2_VREZH</name>
<reference evidence="1 2" key="1">
    <citation type="journal article" date="2013" name="Antonie Van Leeuwenhoek">
        <title>Halomonas zhaodongensis sp. nov., a slightly halophilic bacterium isolated from saline-alkaline soils in Zhaodong, China.</title>
        <authorList>
            <person name="Jiang J."/>
            <person name="Pan Y."/>
            <person name="Meng L."/>
            <person name="Hu S."/>
            <person name="Zhang X."/>
            <person name="Hu B."/>
            <person name="Meng J."/>
            <person name="Li C."/>
            <person name="Huang H."/>
            <person name="Wang K."/>
            <person name="Su T."/>
        </authorList>
    </citation>
    <scope>NUCLEOTIDE SEQUENCE [LARGE SCALE GENOMIC DNA]</scope>
    <source>
        <strain evidence="1 2">NEAU-ST10-25</strain>
    </source>
</reference>
<dbReference type="EMBL" id="JACCDD010000006">
    <property type="protein sequence ID" value="NYS45691.1"/>
    <property type="molecule type" value="Genomic_DNA"/>
</dbReference>
<accession>A0ABX2SUX2</accession>
<sequence length="207" mass="23727">MVPSIEIGDVATWLATAVAIISAIAAARSSRSADRYQEEAAQHSKKSAELLEKEHQLKLREWTDQYFNSVRAWAEQVCHAISEATHIIEHPELNGDHKRPVLVKLSSLIDTGRWYFPNQWTDDYGTHKEPAYRGIRQAILDCVVVAYDLLRDSDPNESIKAELIAAQREFVSYIQEVLDPRKREQEIKKILMDFEVSERLRSAPGKR</sequence>